<comment type="caution">
    <text evidence="1">The sequence shown here is derived from an EMBL/GenBank/DDBJ whole genome shotgun (WGS) entry which is preliminary data.</text>
</comment>
<feature type="non-terminal residue" evidence="1">
    <location>
        <position position="1"/>
    </location>
</feature>
<organism evidence="1 2">
    <name type="scientific">Trema orientale</name>
    <name type="common">Charcoal tree</name>
    <name type="synonym">Celtis orientalis</name>
    <dbReference type="NCBI Taxonomy" id="63057"/>
    <lineage>
        <taxon>Eukaryota</taxon>
        <taxon>Viridiplantae</taxon>
        <taxon>Streptophyta</taxon>
        <taxon>Embryophyta</taxon>
        <taxon>Tracheophyta</taxon>
        <taxon>Spermatophyta</taxon>
        <taxon>Magnoliopsida</taxon>
        <taxon>eudicotyledons</taxon>
        <taxon>Gunneridae</taxon>
        <taxon>Pentapetalae</taxon>
        <taxon>rosids</taxon>
        <taxon>fabids</taxon>
        <taxon>Rosales</taxon>
        <taxon>Cannabaceae</taxon>
        <taxon>Trema</taxon>
    </lineage>
</organism>
<protein>
    <submittedName>
        <fullName evidence="1">Uncharacterized protein</fullName>
    </submittedName>
</protein>
<name>A0A2P5AZZ6_TREOI</name>
<gene>
    <name evidence="1" type="ORF">TorRG33x02_336600</name>
</gene>
<evidence type="ECO:0000313" key="2">
    <source>
        <dbReference type="Proteomes" id="UP000237000"/>
    </source>
</evidence>
<dbReference type="EMBL" id="JXTC01000644">
    <property type="protein sequence ID" value="PON42104.1"/>
    <property type="molecule type" value="Genomic_DNA"/>
</dbReference>
<keyword evidence="2" id="KW-1185">Reference proteome</keyword>
<dbReference type="Proteomes" id="UP000237000">
    <property type="component" value="Unassembled WGS sequence"/>
</dbReference>
<accession>A0A2P5AZZ6</accession>
<dbReference type="AlphaFoldDB" id="A0A2P5AZZ6"/>
<reference evidence="2" key="1">
    <citation type="submission" date="2016-06" db="EMBL/GenBank/DDBJ databases">
        <title>Parallel loss of symbiosis genes in relatives of nitrogen-fixing non-legume Parasponia.</title>
        <authorList>
            <person name="Van Velzen R."/>
            <person name="Holmer R."/>
            <person name="Bu F."/>
            <person name="Rutten L."/>
            <person name="Van Zeijl A."/>
            <person name="Liu W."/>
            <person name="Santuari L."/>
            <person name="Cao Q."/>
            <person name="Sharma T."/>
            <person name="Shen D."/>
            <person name="Roswanjaya Y."/>
            <person name="Wardhani T."/>
            <person name="Kalhor M.S."/>
            <person name="Jansen J."/>
            <person name="Van den Hoogen J."/>
            <person name="Gungor B."/>
            <person name="Hartog M."/>
            <person name="Hontelez J."/>
            <person name="Verver J."/>
            <person name="Yang W.-C."/>
            <person name="Schijlen E."/>
            <person name="Repin R."/>
            <person name="Schilthuizen M."/>
            <person name="Schranz E."/>
            <person name="Heidstra R."/>
            <person name="Miyata K."/>
            <person name="Fedorova E."/>
            <person name="Kohlen W."/>
            <person name="Bisseling T."/>
            <person name="Smit S."/>
            <person name="Geurts R."/>
        </authorList>
    </citation>
    <scope>NUCLEOTIDE SEQUENCE [LARGE SCALE GENOMIC DNA]</scope>
    <source>
        <strain evidence="2">cv. RG33-2</strain>
    </source>
</reference>
<dbReference type="InParanoid" id="A0A2P5AZZ6"/>
<evidence type="ECO:0000313" key="1">
    <source>
        <dbReference type="EMBL" id="PON42104.1"/>
    </source>
</evidence>
<proteinExistence type="predicted"/>
<sequence>DGIAAPLHGTTVPSSLQCGAVAPLIWHRSAIMMVGRTAMAPWRQASTWNRITNFKIG</sequence>